<accession>A0A344TS69</accession>
<dbReference type="SMART" id="SM00631">
    <property type="entry name" value="Zn_pept"/>
    <property type="match status" value="1"/>
</dbReference>
<protein>
    <submittedName>
        <fullName evidence="9">Zinc carboxypeptidase</fullName>
    </submittedName>
</protein>
<dbReference type="InterPro" id="IPR029062">
    <property type="entry name" value="Class_I_gatase-like"/>
</dbReference>
<organism evidence="9 10">
    <name type="scientific">Runella rosea</name>
    <dbReference type="NCBI Taxonomy" id="2259595"/>
    <lineage>
        <taxon>Bacteria</taxon>
        <taxon>Pseudomonadati</taxon>
        <taxon>Bacteroidota</taxon>
        <taxon>Cytophagia</taxon>
        <taxon>Cytophagales</taxon>
        <taxon>Spirosomataceae</taxon>
        <taxon>Runella</taxon>
    </lineage>
</organism>
<evidence type="ECO:0000256" key="1">
    <source>
        <dbReference type="ARBA" id="ARBA00001947"/>
    </source>
</evidence>
<keyword evidence="3" id="KW-0645">Protease</keyword>
<keyword evidence="4" id="KW-0378">Hydrolase</keyword>
<dbReference type="Gene3D" id="3.40.50.880">
    <property type="match status" value="1"/>
</dbReference>
<gene>
    <name evidence="9" type="ORF">DR864_10235</name>
</gene>
<evidence type="ECO:0000256" key="7">
    <source>
        <dbReference type="SAM" id="SignalP"/>
    </source>
</evidence>
<dbReference type="RefSeq" id="WP_114070233.1">
    <property type="nucleotide sequence ID" value="NZ_CP030850.1"/>
</dbReference>
<keyword evidence="10" id="KW-1185">Reference proteome</keyword>
<dbReference type="PANTHER" id="PTHR11705:SF143">
    <property type="entry name" value="SLL0236 PROTEIN"/>
    <property type="match status" value="1"/>
</dbReference>
<dbReference type="KEGG" id="run:DR864_10235"/>
<dbReference type="SUPFAM" id="SSF52317">
    <property type="entry name" value="Class I glutamine amidotransferase-like"/>
    <property type="match status" value="1"/>
</dbReference>
<dbReference type="AlphaFoldDB" id="A0A344TS69"/>
<dbReference type="CDD" id="cd06238">
    <property type="entry name" value="M14-like"/>
    <property type="match status" value="1"/>
</dbReference>
<evidence type="ECO:0000256" key="3">
    <source>
        <dbReference type="ARBA" id="ARBA00022670"/>
    </source>
</evidence>
<dbReference type="GO" id="GO:0008270">
    <property type="term" value="F:zinc ion binding"/>
    <property type="evidence" value="ECO:0007669"/>
    <property type="project" value="InterPro"/>
</dbReference>
<dbReference type="GO" id="GO:0006508">
    <property type="term" value="P:proteolysis"/>
    <property type="evidence" value="ECO:0007669"/>
    <property type="project" value="UniProtKB-KW"/>
</dbReference>
<comment type="similarity">
    <text evidence="2">Belongs to the peptidase M14 family.</text>
</comment>
<dbReference type="OrthoDB" id="9758209at2"/>
<dbReference type="GO" id="GO:0005615">
    <property type="term" value="C:extracellular space"/>
    <property type="evidence" value="ECO:0007669"/>
    <property type="project" value="TreeGrafter"/>
</dbReference>
<dbReference type="InterPro" id="IPR000834">
    <property type="entry name" value="Peptidase_M14"/>
</dbReference>
<evidence type="ECO:0000256" key="5">
    <source>
        <dbReference type="ARBA" id="ARBA00022833"/>
    </source>
</evidence>
<reference evidence="9 10" key="1">
    <citation type="submission" date="2018-07" db="EMBL/GenBank/DDBJ databases">
        <title>Genome sequencing of Runella.</title>
        <authorList>
            <person name="Baek M.-G."/>
            <person name="Yi H."/>
        </authorList>
    </citation>
    <scope>NUCLEOTIDE SEQUENCE [LARGE SCALE GENOMIC DNA]</scope>
    <source>
        <strain evidence="9 10">HYN0085</strain>
    </source>
</reference>
<sequence length="844" mass="94665">MRKFTFILAGLLLALQSFAQLQSPQQFFGFAPGEQMVPTHRLYQYADHAASQVPAKVKVMSYGQTFEKRPLMMVVVSSEENMKNLEQIRTDHLKSIGMLAGQPTSKTRPAVIWMSYNVHGNEATNSAAFPKVLHELLAGGTVSDKILKNAVIILAPCLNPDGHDRYVNWYNQKIGTSPNANTSAWEHGEPWPGGRYTHYLFDPNRDWAWQTQEIMQQLVAVYHQWMPHVHGDFHEMGPNSPYYFAPSAKPYHEDITPWQREMQDVVGTYNKRYFDRNNWLYYTRERFDLFYPSYGDTWPTYNGAIAMTYEQGGGGIAGLAYERTEEGDTLRLTDRVAHVAAASIATMEAIADRSAKVVDEFIKFYDRNQNNPLGNYKSYVIKAAGEEGRIKALKELLDKNQIRYGYATDSKSLTGYNYLNQKDEAFKTDAGDLVISAYQPKSNLLKILFETKPKLEDSVTYDITSWCVPLAFGAKTYGVKEKLTPGAQPAATVQPATGMVNKPYAYLVNWKSAEDAKFLAAVLKQKIRVRAAEKPFEIGGKAYAQGTLVITRAGNELLGDAFDKIIRAEATKLGITLNATEGGGATKGSDFGSDYVFNLKAAPRIGLIAGEGTSMTAVGEVWHFFDQELKYPITLIDPNSRFTSILPFAKLDVLIIPTSFGANILRESQFPALREWLRGGGKLILLENATSLLADKEGFGLKNKKEDGKKMDKKTSADSLKVYGNREREAVSDDTPGSIYRIKLDNSHPLAFGFPDHFFALVNNTYNYDFLKDGWNVGYLKKEKESYVAGFTGKNAKEKLQNALFYGVEEIGRGKVIYMANDPLFRGFWYNGKLLFSNAVFMVP</sequence>
<dbReference type="SUPFAM" id="SSF53187">
    <property type="entry name" value="Zn-dependent exopeptidases"/>
    <property type="match status" value="1"/>
</dbReference>
<dbReference type="EMBL" id="CP030850">
    <property type="protein sequence ID" value="AXE21490.1"/>
    <property type="molecule type" value="Genomic_DNA"/>
</dbReference>
<keyword evidence="9" id="KW-0121">Carboxypeptidase</keyword>
<dbReference type="Proteomes" id="UP000251993">
    <property type="component" value="Chromosome"/>
</dbReference>
<keyword evidence="5" id="KW-0862">Zinc</keyword>
<evidence type="ECO:0000256" key="2">
    <source>
        <dbReference type="ARBA" id="ARBA00005988"/>
    </source>
</evidence>
<evidence type="ECO:0000256" key="4">
    <source>
        <dbReference type="ARBA" id="ARBA00022801"/>
    </source>
</evidence>
<dbReference type="GO" id="GO:0004181">
    <property type="term" value="F:metallocarboxypeptidase activity"/>
    <property type="evidence" value="ECO:0007669"/>
    <property type="project" value="InterPro"/>
</dbReference>
<keyword evidence="7" id="KW-0732">Signal</keyword>
<evidence type="ECO:0000259" key="8">
    <source>
        <dbReference type="SMART" id="SM00631"/>
    </source>
</evidence>
<name>A0A344TS69_9BACT</name>
<evidence type="ECO:0000313" key="9">
    <source>
        <dbReference type="EMBL" id="AXE21490.1"/>
    </source>
</evidence>
<evidence type="ECO:0000256" key="6">
    <source>
        <dbReference type="ARBA" id="ARBA00023049"/>
    </source>
</evidence>
<feature type="domain" description="Peptidase M14" evidence="8">
    <location>
        <begin position="38"/>
        <end position="342"/>
    </location>
</feature>
<dbReference type="Pfam" id="PF00246">
    <property type="entry name" value="Peptidase_M14"/>
    <property type="match status" value="1"/>
</dbReference>
<dbReference type="PANTHER" id="PTHR11705">
    <property type="entry name" value="PROTEASE FAMILY M14 CARBOXYPEPTIDASE A,B"/>
    <property type="match status" value="1"/>
</dbReference>
<feature type="signal peptide" evidence="7">
    <location>
        <begin position="1"/>
        <end position="19"/>
    </location>
</feature>
<keyword evidence="6" id="KW-0482">Metalloprotease</keyword>
<proteinExistence type="inferred from homology"/>
<dbReference type="Gene3D" id="3.40.630.10">
    <property type="entry name" value="Zn peptidases"/>
    <property type="match status" value="1"/>
</dbReference>
<comment type="cofactor">
    <cofactor evidence="1">
        <name>Zn(2+)</name>
        <dbReference type="ChEBI" id="CHEBI:29105"/>
    </cofactor>
</comment>
<evidence type="ECO:0000313" key="10">
    <source>
        <dbReference type="Proteomes" id="UP000251993"/>
    </source>
</evidence>
<feature type="chain" id="PRO_5016558853" evidence="7">
    <location>
        <begin position="20"/>
        <end position="844"/>
    </location>
</feature>